<gene>
    <name evidence="2" type="ORF">SAMN04490239_0060</name>
</gene>
<protein>
    <submittedName>
        <fullName evidence="2">Uncharacterized protein</fullName>
    </submittedName>
</protein>
<reference evidence="3" key="1">
    <citation type="submission" date="2016-10" db="EMBL/GenBank/DDBJ databases">
        <authorList>
            <person name="Varghese N."/>
            <person name="Submissions S."/>
        </authorList>
    </citation>
    <scope>NUCLEOTIDE SEQUENCE [LARGE SCALE GENOMIC DNA]</scope>
    <source>
        <strain evidence="3">DSM 44498</strain>
    </source>
</reference>
<evidence type="ECO:0000313" key="3">
    <source>
        <dbReference type="Proteomes" id="UP000183561"/>
    </source>
</evidence>
<dbReference type="Proteomes" id="UP000183561">
    <property type="component" value="Unassembled WGS sequence"/>
</dbReference>
<sequence>MKPMALLAVALCLGGLAALYYGWSVRSSDAPHLGTIPQWQVFVAGGVVFLVAALVQLALMVLELVARQRGSAQVARNSGIDV</sequence>
<keyword evidence="1" id="KW-1133">Transmembrane helix</keyword>
<organism evidence="2 3">
    <name type="scientific">Rhodococcus koreensis</name>
    <dbReference type="NCBI Taxonomy" id="99653"/>
    <lineage>
        <taxon>Bacteria</taxon>
        <taxon>Bacillati</taxon>
        <taxon>Actinomycetota</taxon>
        <taxon>Actinomycetes</taxon>
        <taxon>Mycobacteriales</taxon>
        <taxon>Nocardiaceae</taxon>
        <taxon>Rhodococcus</taxon>
    </lineage>
</organism>
<keyword evidence="1" id="KW-0812">Transmembrane</keyword>
<feature type="transmembrane region" description="Helical" evidence="1">
    <location>
        <begin position="41"/>
        <end position="66"/>
    </location>
</feature>
<evidence type="ECO:0000313" key="2">
    <source>
        <dbReference type="EMBL" id="SEB29277.1"/>
    </source>
</evidence>
<dbReference type="AlphaFoldDB" id="A0A1H4I5C3"/>
<dbReference type="EMBL" id="FNSV01000001">
    <property type="protein sequence ID" value="SEB29277.1"/>
    <property type="molecule type" value="Genomic_DNA"/>
</dbReference>
<accession>A0A1H4I5C3</accession>
<proteinExistence type="predicted"/>
<keyword evidence="1" id="KW-0472">Membrane</keyword>
<evidence type="ECO:0000256" key="1">
    <source>
        <dbReference type="SAM" id="Phobius"/>
    </source>
</evidence>
<keyword evidence="3" id="KW-1185">Reference proteome</keyword>
<name>A0A1H4I5C3_9NOCA</name>